<reference evidence="2 3" key="1">
    <citation type="submission" date="2020-01" db="EMBL/GenBank/DDBJ databases">
        <title>Herbidospora sp. NEAU-GS84 nov., a novel actinomycete isolated from soil.</title>
        <authorList>
            <person name="Han L."/>
        </authorList>
    </citation>
    <scope>NUCLEOTIDE SEQUENCE [LARGE SCALE GENOMIC DNA]</scope>
    <source>
        <strain evidence="2 3">NEAU-GS84</strain>
    </source>
</reference>
<proteinExistence type="predicted"/>
<dbReference type="AlphaFoldDB" id="A0A7C9N9X5"/>
<gene>
    <name evidence="2" type="ORF">GT755_27070</name>
</gene>
<dbReference type="Proteomes" id="UP000479526">
    <property type="component" value="Unassembled WGS sequence"/>
</dbReference>
<evidence type="ECO:0008006" key="4">
    <source>
        <dbReference type="Google" id="ProtNLM"/>
    </source>
</evidence>
<keyword evidence="3" id="KW-1185">Reference proteome</keyword>
<protein>
    <recommendedName>
        <fullName evidence="4">Metalloprotease</fullName>
    </recommendedName>
</protein>
<evidence type="ECO:0000313" key="2">
    <source>
        <dbReference type="EMBL" id="NAS25333.1"/>
    </source>
</evidence>
<sequence>MRRALIPGLVSALALALAGLASPAGAHPQSDPLLAENALYSTGPIPRSSCAEKPVKRRNHYPTAKAYVTFVAACLDRVWSKQFAKAKLPFRKPKLQLLAKNPVWHCDLKWDKRWTSSYCGDYRTITVVLDRRLLRDPDDLSLFTLTAALYGQHVQRLAGIEKAWVRALPEPADLGYEEDVDDIIRRVLLQAECLGAAFTSSVYGSMPRDRADWAAVVRKRAKERHMGGAENITYWLNQGFASRDLQDCNTWRAENWRVA</sequence>
<name>A0A7C9N9X5_9ACTN</name>
<dbReference type="EMBL" id="WXEW01000008">
    <property type="protein sequence ID" value="NAS25333.1"/>
    <property type="molecule type" value="Genomic_DNA"/>
</dbReference>
<comment type="caution">
    <text evidence="2">The sequence shown here is derived from an EMBL/GenBank/DDBJ whole genome shotgun (WGS) entry which is preliminary data.</text>
</comment>
<accession>A0A7C9N9X5</accession>
<dbReference type="RefSeq" id="WP_161482427.1">
    <property type="nucleotide sequence ID" value="NZ_WXEW01000008.1"/>
</dbReference>
<evidence type="ECO:0000256" key="1">
    <source>
        <dbReference type="SAM" id="SignalP"/>
    </source>
</evidence>
<organism evidence="2 3">
    <name type="scientific">Herbidospora solisilvae</name>
    <dbReference type="NCBI Taxonomy" id="2696284"/>
    <lineage>
        <taxon>Bacteria</taxon>
        <taxon>Bacillati</taxon>
        <taxon>Actinomycetota</taxon>
        <taxon>Actinomycetes</taxon>
        <taxon>Streptosporangiales</taxon>
        <taxon>Streptosporangiaceae</taxon>
        <taxon>Herbidospora</taxon>
    </lineage>
</organism>
<keyword evidence="1" id="KW-0732">Signal</keyword>
<feature type="chain" id="PRO_5028824088" description="Metalloprotease" evidence="1">
    <location>
        <begin position="27"/>
        <end position="259"/>
    </location>
</feature>
<feature type="signal peptide" evidence="1">
    <location>
        <begin position="1"/>
        <end position="26"/>
    </location>
</feature>
<evidence type="ECO:0000313" key="3">
    <source>
        <dbReference type="Proteomes" id="UP000479526"/>
    </source>
</evidence>